<organism evidence="1 2">
    <name type="scientific">Ceratodon purpureus</name>
    <name type="common">Fire moss</name>
    <name type="synonym">Dicranum purpureum</name>
    <dbReference type="NCBI Taxonomy" id="3225"/>
    <lineage>
        <taxon>Eukaryota</taxon>
        <taxon>Viridiplantae</taxon>
        <taxon>Streptophyta</taxon>
        <taxon>Embryophyta</taxon>
        <taxon>Bryophyta</taxon>
        <taxon>Bryophytina</taxon>
        <taxon>Bryopsida</taxon>
        <taxon>Dicranidae</taxon>
        <taxon>Pseudoditrichales</taxon>
        <taxon>Ditrichaceae</taxon>
        <taxon>Ceratodon</taxon>
    </lineage>
</organism>
<feature type="non-terminal residue" evidence="1">
    <location>
        <position position="1"/>
    </location>
</feature>
<proteinExistence type="predicted"/>
<name>A0A8T0HMI7_CERPU</name>
<dbReference type="Proteomes" id="UP000822688">
    <property type="component" value="Chromosome V"/>
</dbReference>
<evidence type="ECO:0000313" key="1">
    <source>
        <dbReference type="EMBL" id="KAG0572036.1"/>
    </source>
</evidence>
<protein>
    <submittedName>
        <fullName evidence="1">Uncharacterized protein</fullName>
    </submittedName>
</protein>
<dbReference type="AlphaFoldDB" id="A0A8T0HMI7"/>
<evidence type="ECO:0000313" key="2">
    <source>
        <dbReference type="Proteomes" id="UP000822688"/>
    </source>
</evidence>
<dbReference type="EMBL" id="CM026426">
    <property type="protein sequence ID" value="KAG0572036.1"/>
    <property type="molecule type" value="Genomic_DNA"/>
</dbReference>
<accession>A0A8T0HMI7</accession>
<keyword evidence="2" id="KW-1185">Reference proteome</keyword>
<comment type="caution">
    <text evidence="1">The sequence shown here is derived from an EMBL/GenBank/DDBJ whole genome shotgun (WGS) entry which is preliminary data.</text>
</comment>
<gene>
    <name evidence="1" type="ORF">KC19_VG064000</name>
</gene>
<sequence length="176" mass="19983">CFCKDGGYAGDSLLLALSTQSKTLQTRASFPNTPANSTFLSQPIHSPCQPSVSQIPQTQNPNAIIFTDPTSLRPMEIPNTLIYQKPTIPLMKNPKFLQKKGHPNVKNLHLTQPTYVAHKTQSKNWNRTKGPFRLWPNFKRRSVPTNEIRENHKVSPLGLYTKAKVQRTSPPKKLRW</sequence>
<reference evidence="1" key="1">
    <citation type="submission" date="2020-06" db="EMBL/GenBank/DDBJ databases">
        <title>WGS assembly of Ceratodon purpureus strain R40.</title>
        <authorList>
            <person name="Carey S.B."/>
            <person name="Jenkins J."/>
            <person name="Shu S."/>
            <person name="Lovell J.T."/>
            <person name="Sreedasyam A."/>
            <person name="Maumus F."/>
            <person name="Tiley G.P."/>
            <person name="Fernandez-Pozo N."/>
            <person name="Barry K."/>
            <person name="Chen C."/>
            <person name="Wang M."/>
            <person name="Lipzen A."/>
            <person name="Daum C."/>
            <person name="Saski C.A."/>
            <person name="Payton A.C."/>
            <person name="Mcbreen J.C."/>
            <person name="Conrad R.E."/>
            <person name="Kollar L.M."/>
            <person name="Olsson S."/>
            <person name="Huttunen S."/>
            <person name="Landis J.B."/>
            <person name="Wickett N.J."/>
            <person name="Johnson M.G."/>
            <person name="Rensing S.A."/>
            <person name="Grimwood J."/>
            <person name="Schmutz J."/>
            <person name="Mcdaniel S.F."/>
        </authorList>
    </citation>
    <scope>NUCLEOTIDE SEQUENCE</scope>
    <source>
        <strain evidence="1">R40</strain>
    </source>
</reference>